<keyword evidence="3" id="KW-1185">Reference proteome</keyword>
<accession>A0A7M7P2X5</accession>
<feature type="compositionally biased region" description="Basic and acidic residues" evidence="1">
    <location>
        <begin position="523"/>
        <end position="534"/>
    </location>
</feature>
<dbReference type="AlphaFoldDB" id="A0A7M7P2X5"/>
<dbReference type="RefSeq" id="XP_030843086.1">
    <property type="nucleotide sequence ID" value="XM_030987226.1"/>
</dbReference>
<dbReference type="OMA" id="IQEMNCC"/>
<dbReference type="PANTHER" id="PTHR14815:SF2">
    <property type="entry name" value="DDB1- AND CUL4-ASSOCIATED FACTOR 17"/>
    <property type="match status" value="1"/>
</dbReference>
<evidence type="ECO:0000256" key="1">
    <source>
        <dbReference type="SAM" id="MobiDB-lite"/>
    </source>
</evidence>
<evidence type="ECO:0008006" key="4">
    <source>
        <dbReference type="Google" id="ProtNLM"/>
    </source>
</evidence>
<reference evidence="2" key="2">
    <citation type="submission" date="2021-01" db="UniProtKB">
        <authorList>
            <consortium name="EnsemblMetazoa"/>
        </authorList>
    </citation>
    <scope>IDENTIFICATION</scope>
</reference>
<dbReference type="EnsemblMetazoa" id="XM_030987226">
    <property type="protein sequence ID" value="XP_030843086"/>
    <property type="gene ID" value="LOC762812"/>
</dbReference>
<dbReference type="CTD" id="80067"/>
<dbReference type="GO" id="GO:0016567">
    <property type="term" value="P:protein ubiquitination"/>
    <property type="evidence" value="ECO:0007669"/>
    <property type="project" value="InterPro"/>
</dbReference>
<evidence type="ECO:0000313" key="3">
    <source>
        <dbReference type="Proteomes" id="UP000007110"/>
    </source>
</evidence>
<sequence length="545" mass="62997">MRPQRNAVLQVRSKERRLQNLTRTNHRIIRNFICQDDVKFKQIWELQSSTSTFYESNRLYADGYRNCYTWCGYNGKPSPLYKLPQCPANVKIEGALVCDVHPEDVSEDTRPHLITLTKDKWIKRCDLNTGRVLQAVYLHPQLNYNYLDWNEEGFSFVVETTKSQTTSLMRAADVQSNILLTMAVFTIYPLELKACMEIDLRVFGSDTTGAHIYGGNMLYTSHKRGIVRLYSFERILEEHPSKLRLGDDFPNGEAGGCKIGEAPLGIPITLKLTEKPAVLFEVRCYDHDVKFGGFPWHFMMSPPASNRKDPRVIKVYSLANKKEAINGTLERNIVAADHGMPTSFFHTDGSDRIINTKMRSMSVLKLKQHEDGQSELVQDHVISPWPYRDDRELEREMKEMGTTLSSSGRLIRHRKSWFGDDDEEASMYVAFSEEMINNMGSEADLDILFVSMATQADDLCSNVGHVTFHDNPTGRLLKTFRMPGDWYENGEHHFSMDLDTLIHNYKERSGKWVCQVFRAQRKQERKQERNETAKRTITIHRSKKR</sequence>
<dbReference type="PANTHER" id="PTHR14815">
    <property type="entry name" value="DDB1- AND CUL4-ASSOCIATED FACTOR 17"/>
    <property type="match status" value="1"/>
</dbReference>
<name>A0A7M7P2X5_STRPU</name>
<dbReference type="FunCoup" id="A0A7M7P2X5">
    <property type="interactions" value="743"/>
</dbReference>
<feature type="region of interest" description="Disordered" evidence="1">
    <location>
        <begin position="523"/>
        <end position="545"/>
    </location>
</feature>
<dbReference type="KEGG" id="spu:762812"/>
<dbReference type="Pfam" id="PF15802">
    <property type="entry name" value="DCAF17"/>
    <property type="match status" value="1"/>
</dbReference>
<dbReference type="InParanoid" id="A0A7M7P2X5"/>
<evidence type="ECO:0000313" key="2">
    <source>
        <dbReference type="EnsemblMetazoa" id="XP_030843086"/>
    </source>
</evidence>
<dbReference type="InterPro" id="IPR031620">
    <property type="entry name" value="DCAF17"/>
</dbReference>
<dbReference type="OrthoDB" id="9971789at2759"/>
<dbReference type="InterPro" id="IPR011047">
    <property type="entry name" value="Quinoprotein_ADH-like_sf"/>
</dbReference>
<dbReference type="GeneID" id="762812"/>
<dbReference type="SUPFAM" id="SSF50998">
    <property type="entry name" value="Quinoprotein alcohol dehydrogenase-like"/>
    <property type="match status" value="1"/>
</dbReference>
<proteinExistence type="predicted"/>
<reference evidence="3" key="1">
    <citation type="submission" date="2015-02" db="EMBL/GenBank/DDBJ databases">
        <title>Genome sequencing for Strongylocentrotus purpuratus.</title>
        <authorList>
            <person name="Murali S."/>
            <person name="Liu Y."/>
            <person name="Vee V."/>
            <person name="English A."/>
            <person name="Wang M."/>
            <person name="Skinner E."/>
            <person name="Han Y."/>
            <person name="Muzny D.M."/>
            <person name="Worley K.C."/>
            <person name="Gibbs R.A."/>
        </authorList>
    </citation>
    <scope>NUCLEOTIDE SEQUENCE</scope>
</reference>
<dbReference type="Proteomes" id="UP000007110">
    <property type="component" value="Unassembled WGS sequence"/>
</dbReference>
<organism evidence="2 3">
    <name type="scientific">Strongylocentrotus purpuratus</name>
    <name type="common">Purple sea urchin</name>
    <dbReference type="NCBI Taxonomy" id="7668"/>
    <lineage>
        <taxon>Eukaryota</taxon>
        <taxon>Metazoa</taxon>
        <taxon>Echinodermata</taxon>
        <taxon>Eleutherozoa</taxon>
        <taxon>Echinozoa</taxon>
        <taxon>Echinoidea</taxon>
        <taxon>Euechinoidea</taxon>
        <taxon>Echinacea</taxon>
        <taxon>Camarodonta</taxon>
        <taxon>Echinidea</taxon>
        <taxon>Strongylocentrotidae</taxon>
        <taxon>Strongylocentrotus</taxon>
    </lineage>
</organism>
<protein>
    <recommendedName>
        <fullName evidence="4">DDB1- and CUL4-associated factor 17</fullName>
    </recommendedName>
</protein>
<dbReference type="GO" id="GO:0080008">
    <property type="term" value="C:Cul4-RING E3 ubiquitin ligase complex"/>
    <property type="evidence" value="ECO:0000318"/>
    <property type="project" value="GO_Central"/>
</dbReference>